<reference evidence="1" key="1">
    <citation type="submission" date="2016-03" db="EMBL/GenBank/DDBJ databases">
        <title>Draft genome sequence of Rosellinia necatrix.</title>
        <authorList>
            <person name="Kanematsu S."/>
        </authorList>
    </citation>
    <scope>NUCLEOTIDE SEQUENCE [LARGE SCALE GENOMIC DNA]</scope>
    <source>
        <strain evidence="1">W97</strain>
    </source>
</reference>
<dbReference type="GO" id="GO:0016874">
    <property type="term" value="F:ligase activity"/>
    <property type="evidence" value="ECO:0007669"/>
    <property type="project" value="UniProtKB-KW"/>
</dbReference>
<dbReference type="OrthoDB" id="5427059at2759"/>
<dbReference type="Proteomes" id="UP000054516">
    <property type="component" value="Unassembled WGS sequence"/>
</dbReference>
<dbReference type="SUPFAM" id="SSF81383">
    <property type="entry name" value="F-box domain"/>
    <property type="match status" value="1"/>
</dbReference>
<dbReference type="STRING" id="77044.A0A1S7UKV1"/>
<accession>A0A1S7UKV1</accession>
<keyword evidence="1" id="KW-0436">Ligase</keyword>
<organism evidence="1">
    <name type="scientific">Rosellinia necatrix</name>
    <name type="common">White root-rot fungus</name>
    <dbReference type="NCBI Taxonomy" id="77044"/>
    <lineage>
        <taxon>Eukaryota</taxon>
        <taxon>Fungi</taxon>
        <taxon>Dikarya</taxon>
        <taxon>Ascomycota</taxon>
        <taxon>Pezizomycotina</taxon>
        <taxon>Sordariomycetes</taxon>
        <taxon>Xylariomycetidae</taxon>
        <taxon>Xylariales</taxon>
        <taxon>Xylariaceae</taxon>
        <taxon>Rosellinia</taxon>
    </lineage>
</organism>
<dbReference type="OMA" id="TEYFRFC"/>
<evidence type="ECO:0000313" key="2">
    <source>
        <dbReference type="Proteomes" id="UP000054516"/>
    </source>
</evidence>
<protein>
    <submittedName>
        <fullName evidence="1">Putative amp dependent ligase</fullName>
    </submittedName>
</protein>
<keyword evidence="2" id="KW-1185">Reference proteome</keyword>
<dbReference type="InterPro" id="IPR036047">
    <property type="entry name" value="F-box-like_dom_sf"/>
</dbReference>
<dbReference type="AlphaFoldDB" id="A0A1S7UKV1"/>
<gene>
    <name evidence="1" type="ORF">SAMD00023353_0400250</name>
</gene>
<sequence>MGRVIAGPSHKLSTAIHIPYILHGRVASQSSSAPASRFSSGFLRVFSPHTLSCTFFVTHRLQSSPSSAYIADAVEMATIMDLPCELIVLILRKLEHLQSLLPALLACRHFYSSFKQYRGIEAEILRQQITPGLVPYAIAALEASRLPQPITKDTIRRQVGHLYDRRPQLVALLPTMPVVLVRSMARMHDLVDALANEFAATAWARLDKDTPFNAVLRVGGSPTEYFRFCRAFYEFELFCQLFRGEEVPGGVHFINHVYTPFLSRYSLWEMEQLACVHDFLAERFSKASFDALAHDVYFGQLRIDYVTPASLNLWTQQFVSQGLAFLYRLRTSDSFEAKVSVLKSTLHHEHITDLPGAIDLALDLYVEDDTLEPAERCSKDKLMKSYDENDTDDGPFRAWQAGHSRIVPYGAWAMLPENAWLRRRAYVFWDLDRIHRNNLLVLSEKEPTSPSPDDSKDIDDMFKSFDIRSEIWQEGGSGYWSEGDTSRIQYIHDQSIT</sequence>
<name>A0A1S7UKV1_ROSNE</name>
<dbReference type="EMBL" id="DF977449">
    <property type="protein sequence ID" value="GAP83033.1"/>
    <property type="molecule type" value="Genomic_DNA"/>
</dbReference>
<proteinExistence type="predicted"/>
<evidence type="ECO:0000313" key="1">
    <source>
        <dbReference type="EMBL" id="GAP83033.1"/>
    </source>
</evidence>